<dbReference type="PROSITE" id="PS52016">
    <property type="entry name" value="TONB_DEPENDENT_REC_3"/>
    <property type="match status" value="1"/>
</dbReference>
<sequence length="829" mass="90474">MRPLTSTCLLALLAGFASGAPAQETSATDGGTAGLDAIAVEGTAESESEPAPRQADSGPATGLAEVIVTARRREEGALQVPVSMAVVSGDDLAEAGLFRPQDIQQRTPGMTVSVASPRLTQYTIRGLGSTSQNDGMESSVGLFLDGVYLGRQGLSMFDLVDLDRVEVLRGPQGTLFGKNTTAGALNIATKLPSQTYEASIEGSLGDQDFRQARGSVTGPLVDGVLAGRLTGYVTQKQGQYTNRYDGSDLNEQNRYGVRGQLLWTPIDSLSARLIAEYGKQDETCCVYPLIVYRDAVRARDEFMEYERASLNPYDRQADADTRTHSEVEQKAVSVELNWDYAEAQRLTSITAYRHWTAKPTSDDATSLELIPETGIANDHRQFSQELRINIDDERYNATAGLFYLYQDLTGDERNILGKDIGGWTFGGIIRQALPFATVSNFGPVLYALIPPATLDGMRIDTDTYQKSHSAAAFGSVDWHLSEQFDLTTGLRYTHEWKDAGVLRTRTGGCPNCSVLAATNVLTPLGDLLGIDLRGATFDGLLDGVAGGDYERYTKRDEGNFSGQTALSYKPNDDTNAYVSIALGYKGGGINLGATGDSVPPTFKPEKALSYEIGLKNRWLANRLRTALAIYQTDVDDYQALTFDDEQTLIPNPRQINLLNVGKVRLRGAEAEAQGIAAPGLLLRASAAYNDAVTLDFPNAPDVETRQNTRDLSGETLYNAPRWTVSTGAEYSLRLREAFELYSGLDYYYRSGAWATVEHGEGSYIDAYDIVNARLGLRDAQRRWDVSAFVRNVFDERYLAAIYALYGVGDYGGTAGDERSYGMTLRFNFD</sequence>
<dbReference type="Proteomes" id="UP000003704">
    <property type="component" value="Unassembled WGS sequence"/>
</dbReference>
<keyword evidence="3 11" id="KW-1134">Transmembrane beta strand</keyword>
<accession>I7ZAZ4</accession>
<evidence type="ECO:0000313" key="17">
    <source>
        <dbReference type="EMBL" id="EIT69014.1"/>
    </source>
</evidence>
<dbReference type="PATRIC" id="fig|1172194.4.peg.2509"/>
<dbReference type="SUPFAM" id="SSF56935">
    <property type="entry name" value="Porins"/>
    <property type="match status" value="1"/>
</dbReference>
<comment type="similarity">
    <text evidence="11 12">Belongs to the TonB-dependent receptor family.</text>
</comment>
<dbReference type="InterPro" id="IPR036942">
    <property type="entry name" value="Beta-barrel_TonB_sf"/>
</dbReference>
<dbReference type="InterPro" id="IPR039426">
    <property type="entry name" value="TonB-dep_rcpt-like"/>
</dbReference>
<dbReference type="PANTHER" id="PTHR32552:SF81">
    <property type="entry name" value="TONB-DEPENDENT OUTER MEMBRANE RECEPTOR"/>
    <property type="match status" value="1"/>
</dbReference>
<keyword evidence="14" id="KW-0732">Signal</keyword>
<evidence type="ECO:0000259" key="16">
    <source>
        <dbReference type="Pfam" id="PF07715"/>
    </source>
</evidence>
<dbReference type="EMBL" id="AKGD01000002">
    <property type="protein sequence ID" value="EIT69014.1"/>
    <property type="molecule type" value="Genomic_DNA"/>
</dbReference>
<keyword evidence="5 11" id="KW-0812">Transmembrane</keyword>
<evidence type="ECO:0000256" key="7">
    <source>
        <dbReference type="ARBA" id="ARBA00023065"/>
    </source>
</evidence>
<keyword evidence="8 12" id="KW-0798">TonB box</keyword>
<evidence type="ECO:0000256" key="9">
    <source>
        <dbReference type="ARBA" id="ARBA00023136"/>
    </source>
</evidence>
<dbReference type="GO" id="GO:0006826">
    <property type="term" value="P:iron ion transport"/>
    <property type="evidence" value="ECO:0007669"/>
    <property type="project" value="UniProtKB-KW"/>
</dbReference>
<feature type="domain" description="TonB-dependent receptor plug" evidence="16">
    <location>
        <begin position="79"/>
        <end position="184"/>
    </location>
</feature>
<feature type="signal peptide" evidence="14">
    <location>
        <begin position="1"/>
        <end position="22"/>
    </location>
</feature>
<dbReference type="CDD" id="cd01347">
    <property type="entry name" value="ligand_gated_channel"/>
    <property type="match status" value="1"/>
</dbReference>
<evidence type="ECO:0000256" key="1">
    <source>
        <dbReference type="ARBA" id="ARBA00004571"/>
    </source>
</evidence>
<name>I7ZAZ4_9GAMM</name>
<evidence type="ECO:0000256" key="8">
    <source>
        <dbReference type="ARBA" id="ARBA00023077"/>
    </source>
</evidence>
<gene>
    <name evidence="17" type="ORF">WQQ_25960</name>
</gene>
<protein>
    <recommendedName>
        <fullName evidence="19">TonB-dependent receptor</fullName>
    </recommendedName>
</protein>
<dbReference type="InterPro" id="IPR012910">
    <property type="entry name" value="Plug_dom"/>
</dbReference>
<comment type="caution">
    <text evidence="17">The sequence shown here is derived from an EMBL/GenBank/DDBJ whole genome shotgun (WGS) entry which is preliminary data.</text>
</comment>
<dbReference type="OrthoDB" id="127311at2"/>
<evidence type="ECO:0000256" key="2">
    <source>
        <dbReference type="ARBA" id="ARBA00022448"/>
    </source>
</evidence>
<keyword evidence="2 11" id="KW-0813">Transport</keyword>
<dbReference type="STRING" id="1172194.WQQ_25960"/>
<evidence type="ECO:0000256" key="11">
    <source>
        <dbReference type="PROSITE-ProRule" id="PRU01360"/>
    </source>
</evidence>
<evidence type="ECO:0000256" key="13">
    <source>
        <dbReference type="SAM" id="MobiDB-lite"/>
    </source>
</evidence>
<comment type="subcellular location">
    <subcellularLocation>
        <location evidence="1 11">Cell outer membrane</location>
        <topology evidence="1 11">Multi-pass membrane protein</topology>
    </subcellularLocation>
</comment>
<keyword evidence="7" id="KW-0406">Ion transport</keyword>
<evidence type="ECO:0000256" key="6">
    <source>
        <dbReference type="ARBA" id="ARBA00023004"/>
    </source>
</evidence>
<evidence type="ECO:0000259" key="15">
    <source>
        <dbReference type="Pfam" id="PF00593"/>
    </source>
</evidence>
<evidence type="ECO:0000256" key="12">
    <source>
        <dbReference type="RuleBase" id="RU003357"/>
    </source>
</evidence>
<feature type="region of interest" description="Disordered" evidence="13">
    <location>
        <begin position="42"/>
        <end position="61"/>
    </location>
</feature>
<evidence type="ECO:0000256" key="5">
    <source>
        <dbReference type="ARBA" id="ARBA00022692"/>
    </source>
</evidence>
<keyword evidence="10 11" id="KW-0998">Cell outer membrane</keyword>
<reference evidence="17 18" key="1">
    <citation type="journal article" date="2012" name="J. Bacteriol.">
        <title>Genome Sequence of n-Alkane-Degrading Hydrocarboniphaga effusa Strain AP103T (ATCC BAA-332T).</title>
        <authorList>
            <person name="Chang H.K."/>
            <person name="Zylstra G.J."/>
            <person name="Chae J.C."/>
        </authorList>
    </citation>
    <scope>NUCLEOTIDE SEQUENCE [LARGE SCALE GENOMIC DNA]</scope>
    <source>
        <strain evidence="17 18">AP103</strain>
    </source>
</reference>
<keyword evidence="4" id="KW-0410">Iron transport</keyword>
<evidence type="ECO:0000313" key="18">
    <source>
        <dbReference type="Proteomes" id="UP000003704"/>
    </source>
</evidence>
<dbReference type="AlphaFoldDB" id="I7ZAZ4"/>
<proteinExistence type="inferred from homology"/>
<evidence type="ECO:0000256" key="14">
    <source>
        <dbReference type="SAM" id="SignalP"/>
    </source>
</evidence>
<evidence type="ECO:0000256" key="4">
    <source>
        <dbReference type="ARBA" id="ARBA00022496"/>
    </source>
</evidence>
<dbReference type="InterPro" id="IPR000531">
    <property type="entry name" value="Beta-barrel_TonB"/>
</dbReference>
<keyword evidence="6" id="KW-0408">Iron</keyword>
<evidence type="ECO:0000256" key="3">
    <source>
        <dbReference type="ARBA" id="ARBA00022452"/>
    </source>
</evidence>
<keyword evidence="18" id="KW-1185">Reference proteome</keyword>
<dbReference type="Pfam" id="PF00593">
    <property type="entry name" value="TonB_dep_Rec_b-barrel"/>
    <property type="match status" value="1"/>
</dbReference>
<dbReference type="Pfam" id="PF07715">
    <property type="entry name" value="Plug"/>
    <property type="match status" value="1"/>
</dbReference>
<dbReference type="PANTHER" id="PTHR32552">
    <property type="entry name" value="FERRICHROME IRON RECEPTOR-RELATED"/>
    <property type="match status" value="1"/>
</dbReference>
<dbReference type="Gene3D" id="2.40.170.20">
    <property type="entry name" value="TonB-dependent receptor, beta-barrel domain"/>
    <property type="match status" value="1"/>
</dbReference>
<evidence type="ECO:0000256" key="10">
    <source>
        <dbReference type="ARBA" id="ARBA00023237"/>
    </source>
</evidence>
<keyword evidence="9 11" id="KW-0472">Membrane</keyword>
<dbReference type="GO" id="GO:0009279">
    <property type="term" value="C:cell outer membrane"/>
    <property type="evidence" value="ECO:0007669"/>
    <property type="project" value="UniProtKB-SubCell"/>
</dbReference>
<evidence type="ECO:0008006" key="19">
    <source>
        <dbReference type="Google" id="ProtNLM"/>
    </source>
</evidence>
<organism evidence="17 18">
    <name type="scientific">Hydrocarboniphaga effusa AP103</name>
    <dbReference type="NCBI Taxonomy" id="1172194"/>
    <lineage>
        <taxon>Bacteria</taxon>
        <taxon>Pseudomonadati</taxon>
        <taxon>Pseudomonadota</taxon>
        <taxon>Gammaproteobacteria</taxon>
        <taxon>Nevskiales</taxon>
        <taxon>Nevskiaceae</taxon>
        <taxon>Hydrocarboniphaga</taxon>
    </lineage>
</organism>
<feature type="chain" id="PRO_5003713071" description="TonB-dependent receptor" evidence="14">
    <location>
        <begin position="23"/>
        <end position="829"/>
    </location>
</feature>
<feature type="domain" description="TonB-dependent receptor-like beta-barrel" evidence="15">
    <location>
        <begin position="308"/>
        <end position="792"/>
    </location>
</feature>
<dbReference type="RefSeq" id="WP_007185539.1">
    <property type="nucleotide sequence ID" value="NZ_AKGD01000002.1"/>
</dbReference>